<gene>
    <name evidence="1" type="ORF">PFISCL1PPCAC_19185</name>
</gene>
<dbReference type="Proteomes" id="UP001432322">
    <property type="component" value="Unassembled WGS sequence"/>
</dbReference>
<feature type="non-terminal residue" evidence="1">
    <location>
        <position position="1"/>
    </location>
</feature>
<sequence>IQQIRPFLCVLQITQKNRTSTKMSTRYDQLETAFHRISRNTSIDTMEINTHYIHNVQADFSRFINSIVKFKIETLSLTTFENEDHECELLELLGFDSSSLLTLATNVTHANIRFECASVNGRDLCRIRQMMLNHQCKLESLSILVDHGDESFLKECFGLTIEFNWHPFQSRIYRSSDASLQMFSIRPNTWLDVLHYEGNFGTLINRTFSPLTDCTEQLVTFSTHDQIEVDRKKWSYRLIKFNHIYR</sequence>
<dbReference type="AlphaFoldDB" id="A0AAV5W8L6"/>
<organism evidence="1 2">
    <name type="scientific">Pristionchus fissidentatus</name>
    <dbReference type="NCBI Taxonomy" id="1538716"/>
    <lineage>
        <taxon>Eukaryota</taxon>
        <taxon>Metazoa</taxon>
        <taxon>Ecdysozoa</taxon>
        <taxon>Nematoda</taxon>
        <taxon>Chromadorea</taxon>
        <taxon>Rhabditida</taxon>
        <taxon>Rhabditina</taxon>
        <taxon>Diplogasteromorpha</taxon>
        <taxon>Diplogasteroidea</taxon>
        <taxon>Neodiplogasteridae</taxon>
        <taxon>Pristionchus</taxon>
    </lineage>
</organism>
<accession>A0AAV5W8L6</accession>
<reference evidence="1" key="1">
    <citation type="submission" date="2023-10" db="EMBL/GenBank/DDBJ databases">
        <title>Genome assembly of Pristionchus species.</title>
        <authorList>
            <person name="Yoshida K."/>
            <person name="Sommer R.J."/>
        </authorList>
    </citation>
    <scope>NUCLEOTIDE SEQUENCE</scope>
    <source>
        <strain evidence="1">RS5133</strain>
    </source>
</reference>
<proteinExistence type="predicted"/>
<evidence type="ECO:0000313" key="1">
    <source>
        <dbReference type="EMBL" id="GMT27888.1"/>
    </source>
</evidence>
<name>A0AAV5W8L6_9BILA</name>
<dbReference type="EMBL" id="BTSY01000005">
    <property type="protein sequence ID" value="GMT27888.1"/>
    <property type="molecule type" value="Genomic_DNA"/>
</dbReference>
<evidence type="ECO:0008006" key="3">
    <source>
        <dbReference type="Google" id="ProtNLM"/>
    </source>
</evidence>
<evidence type="ECO:0000313" key="2">
    <source>
        <dbReference type="Proteomes" id="UP001432322"/>
    </source>
</evidence>
<keyword evidence="2" id="KW-1185">Reference proteome</keyword>
<comment type="caution">
    <text evidence="1">The sequence shown here is derived from an EMBL/GenBank/DDBJ whole genome shotgun (WGS) entry which is preliminary data.</text>
</comment>
<protein>
    <recommendedName>
        <fullName evidence="3">DUF38 domain-containing protein</fullName>
    </recommendedName>
</protein>